<reference evidence="1 2" key="1">
    <citation type="submission" date="2019-03" db="EMBL/GenBank/DDBJ databases">
        <title>First draft genome of Liparis tanakae, snailfish: a comprehensive survey of snailfish specific genes.</title>
        <authorList>
            <person name="Kim W."/>
            <person name="Song I."/>
            <person name="Jeong J.-H."/>
            <person name="Kim D."/>
            <person name="Kim S."/>
            <person name="Ryu S."/>
            <person name="Song J.Y."/>
            <person name="Lee S.K."/>
        </authorList>
    </citation>
    <scope>NUCLEOTIDE SEQUENCE [LARGE SCALE GENOMIC DNA]</scope>
    <source>
        <tissue evidence="1">Muscle</tissue>
    </source>
</reference>
<evidence type="ECO:0000313" key="2">
    <source>
        <dbReference type="Proteomes" id="UP000314294"/>
    </source>
</evidence>
<dbReference type="EMBL" id="SRLO01000914">
    <property type="protein sequence ID" value="TNN44275.1"/>
    <property type="molecule type" value="Genomic_DNA"/>
</dbReference>
<protein>
    <submittedName>
        <fullName evidence="1">Uncharacterized protein</fullName>
    </submittedName>
</protein>
<evidence type="ECO:0000313" key="1">
    <source>
        <dbReference type="EMBL" id="TNN44275.1"/>
    </source>
</evidence>
<name>A0A4Z2FTX2_9TELE</name>
<dbReference type="AlphaFoldDB" id="A0A4Z2FTX2"/>
<comment type="caution">
    <text evidence="1">The sequence shown here is derived from an EMBL/GenBank/DDBJ whole genome shotgun (WGS) entry which is preliminary data.</text>
</comment>
<organism evidence="1 2">
    <name type="scientific">Liparis tanakae</name>
    <name type="common">Tanaka's snailfish</name>
    <dbReference type="NCBI Taxonomy" id="230148"/>
    <lineage>
        <taxon>Eukaryota</taxon>
        <taxon>Metazoa</taxon>
        <taxon>Chordata</taxon>
        <taxon>Craniata</taxon>
        <taxon>Vertebrata</taxon>
        <taxon>Euteleostomi</taxon>
        <taxon>Actinopterygii</taxon>
        <taxon>Neopterygii</taxon>
        <taxon>Teleostei</taxon>
        <taxon>Neoteleostei</taxon>
        <taxon>Acanthomorphata</taxon>
        <taxon>Eupercaria</taxon>
        <taxon>Perciformes</taxon>
        <taxon>Cottioidei</taxon>
        <taxon>Cottales</taxon>
        <taxon>Liparidae</taxon>
        <taxon>Liparis</taxon>
    </lineage>
</organism>
<dbReference type="Proteomes" id="UP000314294">
    <property type="component" value="Unassembled WGS sequence"/>
</dbReference>
<proteinExistence type="predicted"/>
<sequence>MPSDRAEPTMLLTTFSRETFLILKHSSRAFTWAISYTARTDTMPAVSVMNEPPPFCSSCKAKQSASETDG</sequence>
<accession>A0A4Z2FTX2</accession>
<keyword evidence="2" id="KW-1185">Reference proteome</keyword>
<gene>
    <name evidence="1" type="ORF">EYF80_045510</name>
</gene>